<feature type="transmembrane region" description="Helical" evidence="9">
    <location>
        <begin position="190"/>
        <end position="216"/>
    </location>
</feature>
<feature type="transmembrane region" description="Helical" evidence="9">
    <location>
        <begin position="33"/>
        <end position="59"/>
    </location>
</feature>
<dbReference type="GO" id="GO:0008528">
    <property type="term" value="F:G protein-coupled peptide receptor activity"/>
    <property type="evidence" value="ECO:0007669"/>
    <property type="project" value="TreeGrafter"/>
</dbReference>
<evidence type="ECO:0000256" key="7">
    <source>
        <dbReference type="ARBA" id="ARBA00023170"/>
    </source>
</evidence>
<dbReference type="PROSITE" id="PS50262">
    <property type="entry name" value="G_PROTEIN_RECEP_F1_2"/>
    <property type="match status" value="1"/>
</dbReference>
<name>A0AAE1DSD1_9GAST</name>
<dbReference type="Gene3D" id="1.20.1070.10">
    <property type="entry name" value="Rhodopsin 7-helix transmembrane proteins"/>
    <property type="match status" value="1"/>
</dbReference>
<feature type="transmembrane region" description="Helical" evidence="9">
    <location>
        <begin position="242"/>
        <end position="265"/>
    </location>
</feature>
<feature type="transmembrane region" description="Helical" evidence="9">
    <location>
        <begin position="113"/>
        <end position="134"/>
    </location>
</feature>
<evidence type="ECO:0000256" key="8">
    <source>
        <dbReference type="ARBA" id="ARBA00023224"/>
    </source>
</evidence>
<evidence type="ECO:0000313" key="11">
    <source>
        <dbReference type="EMBL" id="KAK3781109.1"/>
    </source>
</evidence>
<evidence type="ECO:0000256" key="9">
    <source>
        <dbReference type="SAM" id="Phobius"/>
    </source>
</evidence>
<feature type="transmembrane region" description="Helical" evidence="9">
    <location>
        <begin position="71"/>
        <end position="93"/>
    </location>
</feature>
<dbReference type="GO" id="GO:0005886">
    <property type="term" value="C:plasma membrane"/>
    <property type="evidence" value="ECO:0007669"/>
    <property type="project" value="UniProtKB-SubCell"/>
</dbReference>
<sequence length="329" mass="37259">MPIEDVLPMDLHNKTQIWSIVTPLISYALLETFFLFNFFLLTGPMCLLGIFTNIANIIVYCKMGFSETSNVNFLVLSGFDLFVSLISLVARGLMNPLLRQLSNWPVLNYMSHAHSYAMIVVISGSAMMTALISTERCVCVVFPLKVKTWLSRRRSFGLVMIIITYHLVFLVFLYADPGPPYDAYPQKQAFYIFCMYTIPSTTCFFIVVFSTIFLVISLRRNQRWRRETATQSGKSSGREDRLVRTIVAISVMFIICTFPNASILLSSTIKFSAKKTELRNNGGSVLVDSLTGFTAPLFLGESCTDAVLVHHGKRYIWLYATRPPKSETF</sequence>
<dbReference type="InterPro" id="IPR017452">
    <property type="entry name" value="GPCR_Rhodpsn_7TM"/>
</dbReference>
<keyword evidence="3 9" id="KW-0812">Transmembrane</keyword>
<dbReference type="InterPro" id="IPR000276">
    <property type="entry name" value="GPCR_Rhodpsn"/>
</dbReference>
<keyword evidence="7" id="KW-0675">Receptor</keyword>
<feature type="transmembrane region" description="Helical" evidence="9">
    <location>
        <begin position="155"/>
        <end position="175"/>
    </location>
</feature>
<dbReference type="PANTHER" id="PTHR24230">
    <property type="entry name" value="G-PROTEIN COUPLED RECEPTOR"/>
    <property type="match status" value="1"/>
</dbReference>
<comment type="caution">
    <text evidence="11">The sequence shown here is derived from an EMBL/GenBank/DDBJ whole genome shotgun (WGS) entry which is preliminary data.</text>
</comment>
<dbReference type="EMBL" id="JAWDGP010002663">
    <property type="protein sequence ID" value="KAK3781109.1"/>
    <property type="molecule type" value="Genomic_DNA"/>
</dbReference>
<evidence type="ECO:0000256" key="4">
    <source>
        <dbReference type="ARBA" id="ARBA00022989"/>
    </source>
</evidence>
<dbReference type="Proteomes" id="UP001283361">
    <property type="component" value="Unassembled WGS sequence"/>
</dbReference>
<protein>
    <recommendedName>
        <fullName evidence="10">G-protein coupled receptors family 1 profile domain-containing protein</fullName>
    </recommendedName>
</protein>
<evidence type="ECO:0000256" key="5">
    <source>
        <dbReference type="ARBA" id="ARBA00023040"/>
    </source>
</evidence>
<evidence type="ECO:0000256" key="1">
    <source>
        <dbReference type="ARBA" id="ARBA00004651"/>
    </source>
</evidence>
<dbReference type="AlphaFoldDB" id="A0AAE1DSD1"/>
<evidence type="ECO:0000256" key="2">
    <source>
        <dbReference type="ARBA" id="ARBA00022475"/>
    </source>
</evidence>
<proteinExistence type="predicted"/>
<evidence type="ECO:0000259" key="10">
    <source>
        <dbReference type="PROSITE" id="PS50262"/>
    </source>
</evidence>
<dbReference type="GO" id="GO:0007218">
    <property type="term" value="P:neuropeptide signaling pathway"/>
    <property type="evidence" value="ECO:0007669"/>
    <property type="project" value="TreeGrafter"/>
</dbReference>
<feature type="domain" description="G-protein coupled receptors family 1 profile" evidence="10">
    <location>
        <begin position="52"/>
        <end position="309"/>
    </location>
</feature>
<evidence type="ECO:0000256" key="6">
    <source>
        <dbReference type="ARBA" id="ARBA00023136"/>
    </source>
</evidence>
<keyword evidence="2" id="KW-1003">Cell membrane</keyword>
<accession>A0AAE1DSD1</accession>
<evidence type="ECO:0000256" key="3">
    <source>
        <dbReference type="ARBA" id="ARBA00022692"/>
    </source>
</evidence>
<keyword evidence="6 9" id="KW-0472">Membrane</keyword>
<evidence type="ECO:0000313" key="12">
    <source>
        <dbReference type="Proteomes" id="UP001283361"/>
    </source>
</evidence>
<keyword evidence="4 9" id="KW-1133">Transmembrane helix</keyword>
<organism evidence="11 12">
    <name type="scientific">Elysia crispata</name>
    <name type="common">lettuce slug</name>
    <dbReference type="NCBI Taxonomy" id="231223"/>
    <lineage>
        <taxon>Eukaryota</taxon>
        <taxon>Metazoa</taxon>
        <taxon>Spiralia</taxon>
        <taxon>Lophotrochozoa</taxon>
        <taxon>Mollusca</taxon>
        <taxon>Gastropoda</taxon>
        <taxon>Heterobranchia</taxon>
        <taxon>Euthyneura</taxon>
        <taxon>Panpulmonata</taxon>
        <taxon>Sacoglossa</taxon>
        <taxon>Placobranchoidea</taxon>
        <taxon>Plakobranchidae</taxon>
        <taxon>Elysia</taxon>
    </lineage>
</organism>
<gene>
    <name evidence="11" type="ORF">RRG08_001173</name>
</gene>
<comment type="subcellular location">
    <subcellularLocation>
        <location evidence="1">Cell membrane</location>
        <topology evidence="1">Multi-pass membrane protein</topology>
    </subcellularLocation>
</comment>
<dbReference type="SUPFAM" id="SSF81321">
    <property type="entry name" value="Family A G protein-coupled receptor-like"/>
    <property type="match status" value="1"/>
</dbReference>
<keyword evidence="5" id="KW-0297">G-protein coupled receptor</keyword>
<keyword evidence="12" id="KW-1185">Reference proteome</keyword>
<keyword evidence="8" id="KW-0807">Transducer</keyword>
<reference evidence="11" key="1">
    <citation type="journal article" date="2023" name="G3 (Bethesda)">
        <title>A reference genome for the long-term kleptoplast-retaining sea slug Elysia crispata morphotype clarki.</title>
        <authorList>
            <person name="Eastman K.E."/>
            <person name="Pendleton A.L."/>
            <person name="Shaikh M.A."/>
            <person name="Suttiyut T."/>
            <person name="Ogas R."/>
            <person name="Tomko P."/>
            <person name="Gavelis G."/>
            <person name="Widhalm J.R."/>
            <person name="Wisecaver J.H."/>
        </authorList>
    </citation>
    <scope>NUCLEOTIDE SEQUENCE</scope>
    <source>
        <strain evidence="11">ECLA1</strain>
    </source>
</reference>
<dbReference type="Pfam" id="PF00001">
    <property type="entry name" value="7tm_1"/>
    <property type="match status" value="1"/>
</dbReference>